<keyword evidence="2" id="KW-1185">Reference proteome</keyword>
<sequence>MAKSGDVPFTVDLHMRLLLSIDRGHNVRRAVSAAIRPGARVLDAGTGSGLLSFVALAAGAGEVVGIDRHHVDVARALAAHNGFADRMTVVEADLAGLELPGVDLSRKFDVLLAFIHVNNPLIDEDRARLVYEVRDRFGTSDCTVLPNRVRYRVAGCDRLDWDLFTELSDLQESAGILHSVYGLDFQPLVDAAKQTVARAGSRPASAVLPQWRSPTTMASLRFPREDVRLLTDNHDFVTFDYGAPAFTGFPPQVRLRIATPGRLSGVIWTQELICDGQPVWTTESFSPLATARTVAAGDEVVLDADDEWRATNVLRSHHQPM</sequence>
<dbReference type="Proteomes" id="UP000482960">
    <property type="component" value="Unassembled WGS sequence"/>
</dbReference>
<dbReference type="Gene3D" id="3.40.50.150">
    <property type="entry name" value="Vaccinia Virus protein VP39"/>
    <property type="match status" value="1"/>
</dbReference>
<dbReference type="InterPro" id="IPR029063">
    <property type="entry name" value="SAM-dependent_MTases_sf"/>
</dbReference>
<reference evidence="1 2" key="1">
    <citation type="submission" date="2020-03" db="EMBL/GenBank/DDBJ databases">
        <title>Whole genome shotgun sequence of Phytohabitans rumicis NBRC 108638.</title>
        <authorList>
            <person name="Komaki H."/>
            <person name="Tamura T."/>
        </authorList>
    </citation>
    <scope>NUCLEOTIDE SEQUENCE [LARGE SCALE GENOMIC DNA]</scope>
    <source>
        <strain evidence="1 2">NBRC 108638</strain>
    </source>
</reference>
<comment type="caution">
    <text evidence="1">The sequence shown here is derived from an EMBL/GenBank/DDBJ whole genome shotgun (WGS) entry which is preliminary data.</text>
</comment>
<dbReference type="PANTHER" id="PTHR11006">
    <property type="entry name" value="PROTEIN ARGININE N-METHYLTRANSFERASE"/>
    <property type="match status" value="1"/>
</dbReference>
<gene>
    <name evidence="1" type="ORF">Prum_063430</name>
</gene>
<dbReference type="PANTHER" id="PTHR11006:SF4">
    <property type="entry name" value="PROTEIN ARGININE N-METHYLTRANSFERASE 7"/>
    <property type="match status" value="1"/>
</dbReference>
<evidence type="ECO:0000313" key="1">
    <source>
        <dbReference type="EMBL" id="GFJ92701.1"/>
    </source>
</evidence>
<dbReference type="Pfam" id="PF06325">
    <property type="entry name" value="PrmA"/>
    <property type="match status" value="1"/>
</dbReference>
<proteinExistence type="predicted"/>
<dbReference type="InterPro" id="IPR025799">
    <property type="entry name" value="Arg_MeTrfase"/>
</dbReference>
<evidence type="ECO:0008006" key="3">
    <source>
        <dbReference type="Google" id="ProtNLM"/>
    </source>
</evidence>
<organism evidence="1 2">
    <name type="scientific">Phytohabitans rumicis</name>
    <dbReference type="NCBI Taxonomy" id="1076125"/>
    <lineage>
        <taxon>Bacteria</taxon>
        <taxon>Bacillati</taxon>
        <taxon>Actinomycetota</taxon>
        <taxon>Actinomycetes</taxon>
        <taxon>Micromonosporales</taxon>
        <taxon>Micromonosporaceae</taxon>
    </lineage>
</organism>
<dbReference type="SUPFAM" id="SSF53335">
    <property type="entry name" value="S-adenosyl-L-methionine-dependent methyltransferases"/>
    <property type="match status" value="1"/>
</dbReference>
<reference evidence="1 2" key="2">
    <citation type="submission" date="2020-03" db="EMBL/GenBank/DDBJ databases">
        <authorList>
            <person name="Ichikawa N."/>
            <person name="Kimura A."/>
            <person name="Kitahashi Y."/>
            <person name="Uohara A."/>
        </authorList>
    </citation>
    <scope>NUCLEOTIDE SEQUENCE [LARGE SCALE GENOMIC DNA]</scope>
    <source>
        <strain evidence="1 2">NBRC 108638</strain>
    </source>
</reference>
<evidence type="ECO:0000313" key="2">
    <source>
        <dbReference type="Proteomes" id="UP000482960"/>
    </source>
</evidence>
<dbReference type="CDD" id="cd02440">
    <property type="entry name" value="AdoMet_MTases"/>
    <property type="match status" value="1"/>
</dbReference>
<dbReference type="GO" id="GO:0042054">
    <property type="term" value="F:histone methyltransferase activity"/>
    <property type="evidence" value="ECO:0007669"/>
    <property type="project" value="TreeGrafter"/>
</dbReference>
<dbReference type="AlphaFoldDB" id="A0A6V8LD45"/>
<name>A0A6V8LD45_9ACTN</name>
<dbReference type="EMBL" id="BLPG01000001">
    <property type="protein sequence ID" value="GFJ92701.1"/>
    <property type="molecule type" value="Genomic_DNA"/>
</dbReference>
<dbReference type="GO" id="GO:0016274">
    <property type="term" value="F:protein-arginine N-methyltransferase activity"/>
    <property type="evidence" value="ECO:0007669"/>
    <property type="project" value="InterPro"/>
</dbReference>
<protein>
    <recommendedName>
        <fullName evidence="3">Methyltransferase domain-containing protein</fullName>
    </recommendedName>
</protein>
<accession>A0A6V8LD45</accession>